<dbReference type="AlphaFoldDB" id="A0A8J7WD04"/>
<accession>A0A8J7WD04</accession>
<feature type="signal peptide" evidence="1">
    <location>
        <begin position="1"/>
        <end position="20"/>
    </location>
</feature>
<evidence type="ECO:0000313" key="3">
    <source>
        <dbReference type="Proteomes" id="UP000681356"/>
    </source>
</evidence>
<dbReference type="EMBL" id="JAGTUU010000005">
    <property type="protein sequence ID" value="MBS0125317.1"/>
    <property type="molecule type" value="Genomic_DNA"/>
</dbReference>
<reference evidence="2" key="1">
    <citation type="submission" date="2021-04" db="EMBL/GenBank/DDBJ databases">
        <authorList>
            <person name="Yoon J."/>
        </authorList>
    </citation>
    <scope>NUCLEOTIDE SEQUENCE</scope>
    <source>
        <strain evidence="2">KMU-90</strain>
    </source>
</reference>
<evidence type="ECO:0000313" key="2">
    <source>
        <dbReference type="EMBL" id="MBS0125317.1"/>
    </source>
</evidence>
<dbReference type="RefSeq" id="WP_212537266.1">
    <property type="nucleotide sequence ID" value="NZ_JAGTUU010000005.1"/>
</dbReference>
<keyword evidence="3" id="KW-1185">Reference proteome</keyword>
<evidence type="ECO:0000256" key="1">
    <source>
        <dbReference type="SAM" id="SignalP"/>
    </source>
</evidence>
<keyword evidence="1" id="KW-0732">Signal</keyword>
<protein>
    <submittedName>
        <fullName evidence="2">Uncharacterized protein</fullName>
    </submittedName>
</protein>
<sequence>MRLILAPVLALSLLPVPALAQDDKETLCRERADLVIEAFNARRAGDREGKVRRDLQSKLDRTAGEMLAAFVFSVPEAQLTDEQIAGAGAMFFEQCKGL</sequence>
<gene>
    <name evidence="2" type="ORF">KB874_14590</name>
</gene>
<dbReference type="Proteomes" id="UP000681356">
    <property type="component" value="Unassembled WGS sequence"/>
</dbReference>
<proteinExistence type="predicted"/>
<name>A0A8J7WD04_9RHOB</name>
<feature type="chain" id="PRO_5035239748" evidence="1">
    <location>
        <begin position="21"/>
        <end position="98"/>
    </location>
</feature>
<comment type="caution">
    <text evidence="2">The sequence shown here is derived from an EMBL/GenBank/DDBJ whole genome shotgun (WGS) entry which is preliminary data.</text>
</comment>
<organism evidence="2 3">
    <name type="scientific">Thetidibacter halocola</name>
    <dbReference type="NCBI Taxonomy" id="2827239"/>
    <lineage>
        <taxon>Bacteria</taxon>
        <taxon>Pseudomonadati</taxon>
        <taxon>Pseudomonadota</taxon>
        <taxon>Alphaproteobacteria</taxon>
        <taxon>Rhodobacterales</taxon>
        <taxon>Roseobacteraceae</taxon>
        <taxon>Thetidibacter</taxon>
    </lineage>
</organism>